<feature type="region of interest" description="Disordered" evidence="1">
    <location>
        <begin position="38"/>
        <end position="61"/>
    </location>
</feature>
<feature type="chain" id="PRO_5017963241" description="DUF7507 domain-containing protein" evidence="2">
    <location>
        <begin position="40"/>
        <end position="289"/>
    </location>
</feature>
<keyword evidence="2" id="KW-0732">Signal</keyword>
<dbReference type="Pfam" id="PF24346">
    <property type="entry name" value="DUF7507"/>
    <property type="match status" value="2"/>
</dbReference>
<feature type="region of interest" description="Disordered" evidence="1">
    <location>
        <begin position="267"/>
        <end position="289"/>
    </location>
</feature>
<dbReference type="AlphaFoldDB" id="A0A3M2LAW4"/>
<dbReference type="InterPro" id="IPR055354">
    <property type="entry name" value="DUF7507"/>
</dbReference>
<name>A0A3M2LAW4_9ACTN</name>
<dbReference type="Proteomes" id="UP000278673">
    <property type="component" value="Unassembled WGS sequence"/>
</dbReference>
<dbReference type="RefSeq" id="WP_122399010.1">
    <property type="nucleotide sequence ID" value="NZ_RFFJ01000167.1"/>
</dbReference>
<sequence length="289" mass="29924">MKARNAKLIPHVRSRAVSSGAALLGLLGAALLPAASAHAQPSAPPVPPFHHATGGHPGPQPPLLSVDKRVPADAGLPEPVPVGTEVPYEYVVTNNGDATIRELLVIDDVAEGVACPRGRLWPGESMTCYGSYVVTEEDVARGSVTNTAVASGTIGGTVVTSPPDRVTVDLGSEVGLALTKTVEDPGPYDFGERARYTYTVSNLTDQPAEGVAVVDDLVADVVCATEELAPAGEPGDTTRCAGRYEVSHKRGDCGEITNSAAALTRDGRLRSEPDSATISVVRPCGGHHR</sequence>
<evidence type="ECO:0000256" key="2">
    <source>
        <dbReference type="SAM" id="SignalP"/>
    </source>
</evidence>
<feature type="domain" description="DUF7507" evidence="3">
    <location>
        <begin position="64"/>
        <end position="161"/>
    </location>
</feature>
<proteinExistence type="predicted"/>
<dbReference type="EMBL" id="RFFJ01000167">
    <property type="protein sequence ID" value="RMI34719.1"/>
    <property type="molecule type" value="Genomic_DNA"/>
</dbReference>
<keyword evidence="5" id="KW-1185">Reference proteome</keyword>
<feature type="domain" description="DUF7507" evidence="3">
    <location>
        <begin position="176"/>
        <end position="263"/>
    </location>
</feature>
<reference evidence="4 5" key="1">
    <citation type="submission" date="2018-10" db="EMBL/GenBank/DDBJ databases">
        <title>Isolation, diversity and antifungal activity of actinobacteria from wheat.</title>
        <authorList>
            <person name="Han C."/>
        </authorList>
    </citation>
    <scope>NUCLEOTIDE SEQUENCE [LARGE SCALE GENOMIC DNA]</scope>
    <source>
        <strain evidence="4 5">NEAU-YY642</strain>
    </source>
</reference>
<feature type="signal peptide" evidence="2">
    <location>
        <begin position="1"/>
        <end position="39"/>
    </location>
</feature>
<accession>A0A3M2LAW4</accession>
<protein>
    <recommendedName>
        <fullName evidence="3">DUF7507 domain-containing protein</fullName>
    </recommendedName>
</protein>
<organism evidence="4 5">
    <name type="scientific">Streptomyces triticirhizae</name>
    <dbReference type="NCBI Taxonomy" id="2483353"/>
    <lineage>
        <taxon>Bacteria</taxon>
        <taxon>Bacillati</taxon>
        <taxon>Actinomycetota</taxon>
        <taxon>Actinomycetes</taxon>
        <taxon>Kitasatosporales</taxon>
        <taxon>Streptomycetaceae</taxon>
        <taxon>Streptomyces</taxon>
    </lineage>
</organism>
<evidence type="ECO:0000313" key="5">
    <source>
        <dbReference type="Proteomes" id="UP000278673"/>
    </source>
</evidence>
<evidence type="ECO:0000259" key="3">
    <source>
        <dbReference type="Pfam" id="PF24346"/>
    </source>
</evidence>
<comment type="caution">
    <text evidence="4">The sequence shown here is derived from an EMBL/GenBank/DDBJ whole genome shotgun (WGS) entry which is preliminary data.</text>
</comment>
<gene>
    <name evidence="4" type="ORF">EBN88_23165</name>
</gene>
<evidence type="ECO:0000313" key="4">
    <source>
        <dbReference type="EMBL" id="RMI34719.1"/>
    </source>
</evidence>
<evidence type="ECO:0000256" key="1">
    <source>
        <dbReference type="SAM" id="MobiDB-lite"/>
    </source>
</evidence>